<evidence type="ECO:0000256" key="1">
    <source>
        <dbReference type="ARBA" id="ARBA00022723"/>
    </source>
</evidence>
<proteinExistence type="predicted"/>
<evidence type="ECO:0000313" key="6">
    <source>
        <dbReference type="EMBL" id="CAL4182135.1"/>
    </source>
</evidence>
<evidence type="ECO:0000313" key="7">
    <source>
        <dbReference type="Proteomes" id="UP001497623"/>
    </source>
</evidence>
<dbReference type="PROSITE" id="PS50865">
    <property type="entry name" value="ZF_MYND_2"/>
    <property type="match status" value="1"/>
</dbReference>
<keyword evidence="2 4" id="KW-0863">Zinc-finger</keyword>
<dbReference type="AlphaFoldDB" id="A0AAV2SDT9"/>
<keyword evidence="7" id="KW-1185">Reference proteome</keyword>
<organism evidence="6 7">
    <name type="scientific">Meganyctiphanes norvegica</name>
    <name type="common">Northern krill</name>
    <name type="synonym">Thysanopoda norvegica</name>
    <dbReference type="NCBI Taxonomy" id="48144"/>
    <lineage>
        <taxon>Eukaryota</taxon>
        <taxon>Metazoa</taxon>
        <taxon>Ecdysozoa</taxon>
        <taxon>Arthropoda</taxon>
        <taxon>Crustacea</taxon>
        <taxon>Multicrustacea</taxon>
        <taxon>Malacostraca</taxon>
        <taxon>Eumalacostraca</taxon>
        <taxon>Eucarida</taxon>
        <taxon>Euphausiacea</taxon>
        <taxon>Euphausiidae</taxon>
        <taxon>Meganyctiphanes</taxon>
    </lineage>
</organism>
<evidence type="ECO:0000259" key="5">
    <source>
        <dbReference type="PROSITE" id="PS50865"/>
    </source>
</evidence>
<evidence type="ECO:0000256" key="2">
    <source>
        <dbReference type="ARBA" id="ARBA00022771"/>
    </source>
</evidence>
<dbReference type="EMBL" id="CAXKWB010059553">
    <property type="protein sequence ID" value="CAL4182135.1"/>
    <property type="molecule type" value="Genomic_DNA"/>
</dbReference>
<sequence length="503" mass="57881">MLKVCSYNNVCKESSLIQEIEQQSQHEILFNKEFFSGACFTCATMASEGVRLQRCGGCQLVSFCSKICQKANWKQHKGLCKRFSVRNGKNVIMRQVEGVTECGVSKDHTLFLDAMQELQFSVFNQFRLESWMVEEVYPEWYPHKVQVGQRIPKYDDNGVDKLILNGRICNLDTCLEARPQMLFDCRCCAVSYCSKAHCKQDANHWFKECDLLYSCAIANRYLIQHQKLHIPDGLMEEANINDGLRFEKVSKLARYSSVKCSDTIVNLINERLSIPMTIHHALKKLKLGEERRAISKITSLTIHIAHTTPMLDPRMWEFFLHQLPNLMELNLIFISGAMRLYNKFNSYLPVERCSDCKGKQRVITYNIQPMHYHEYFASDDYEEPDVVAVFDIDKELMTACQKPAKGFEPECKECIQCKDTEINTDIANSFTSGRNMTYSKHTVVILTSHLEPSLKACVKSFQEARPVKILLPVQANPVCGFSTLRDHNIVNVKYHICCIQGKH</sequence>
<keyword evidence="3" id="KW-0862">Zinc</keyword>
<dbReference type="SUPFAM" id="SSF144232">
    <property type="entry name" value="HIT/MYND zinc finger-like"/>
    <property type="match status" value="1"/>
</dbReference>
<dbReference type="InterPro" id="IPR002893">
    <property type="entry name" value="Znf_MYND"/>
</dbReference>
<reference evidence="6 7" key="1">
    <citation type="submission" date="2024-05" db="EMBL/GenBank/DDBJ databases">
        <authorList>
            <person name="Wallberg A."/>
        </authorList>
    </citation>
    <scope>NUCLEOTIDE SEQUENCE [LARGE SCALE GENOMIC DNA]</scope>
</reference>
<dbReference type="Pfam" id="PF20179">
    <property type="entry name" value="MSS51_C"/>
    <property type="match status" value="1"/>
</dbReference>
<evidence type="ECO:0000256" key="3">
    <source>
        <dbReference type="ARBA" id="ARBA00022833"/>
    </source>
</evidence>
<name>A0AAV2SDT9_MEGNR</name>
<dbReference type="PANTHER" id="PTHR28069">
    <property type="entry name" value="GH20023P"/>
    <property type="match status" value="1"/>
</dbReference>
<accession>A0AAV2SDT9</accession>
<dbReference type="PROSITE" id="PS01360">
    <property type="entry name" value="ZF_MYND_1"/>
    <property type="match status" value="1"/>
</dbReference>
<dbReference type="Gene3D" id="6.10.140.2220">
    <property type="match status" value="1"/>
</dbReference>
<keyword evidence="1" id="KW-0479">Metal-binding</keyword>
<protein>
    <recommendedName>
        <fullName evidence="5">MYND-type domain-containing protein</fullName>
    </recommendedName>
</protein>
<dbReference type="Pfam" id="PF01753">
    <property type="entry name" value="zf-MYND"/>
    <property type="match status" value="1"/>
</dbReference>
<evidence type="ECO:0000256" key="4">
    <source>
        <dbReference type="PROSITE-ProRule" id="PRU00134"/>
    </source>
</evidence>
<dbReference type="PANTHER" id="PTHR28069:SF2">
    <property type="entry name" value="GH20023P"/>
    <property type="match status" value="1"/>
</dbReference>
<comment type="caution">
    <text evidence="6">The sequence shown here is derived from an EMBL/GenBank/DDBJ whole genome shotgun (WGS) entry which is preliminary data.</text>
</comment>
<dbReference type="InterPro" id="IPR046824">
    <property type="entry name" value="Mss51-like_C"/>
</dbReference>
<feature type="domain" description="MYND-type" evidence="5">
    <location>
        <begin position="39"/>
        <end position="80"/>
    </location>
</feature>
<dbReference type="GO" id="GO:0008270">
    <property type="term" value="F:zinc ion binding"/>
    <property type="evidence" value="ECO:0007669"/>
    <property type="project" value="UniProtKB-KW"/>
</dbReference>
<dbReference type="Proteomes" id="UP001497623">
    <property type="component" value="Unassembled WGS sequence"/>
</dbReference>
<gene>
    <name evidence="6" type="ORF">MNOR_LOCUS35508</name>
</gene>